<protein>
    <recommendedName>
        <fullName evidence="3">Septin-type G domain-containing protein</fullName>
    </recommendedName>
</protein>
<sequence length="428" mass="47120">MPKPLQGKDSAQAHISSLGPGLFRGNGKAQAHISSSLGPGLFKVKLRAKVNGVARESMMSGYIMKAMFCGSGFYDLSISPGFDEEKSNCYGTNTSDYKRWAVIPLWHAVCQADIFNHRQVSPQDPPMRSTADHHRLHSSSSRSPGNESGNLNVTCRCSYSGSQELLGHNPKSGARQTTQVLPQNKKDGTGGAVRRFPQRRWCSVTADDMLWSHGGSSRCWQPANDCIGRKVEDYCKAESPVARHQMPDDRALCCLCFIASSGHGFPPLGIEFIEGLCENVNLILQVPKQMLEGCPQFKNQIMRQIHGHKRNVYGFPETGDEGIRCRRQRPMPLAVNFSLLCFIMPKATPRWYMCQTGGWGTPIALSCGTPKSSTVSGNRNGNISGEGGKALLQRREDAQKNRKSSCPRGDSIMTVTEKIPLNWTFHSG</sequence>
<organism evidence="4 5">
    <name type="scientific">Myodes glareolus</name>
    <name type="common">Bank vole</name>
    <name type="synonym">Clethrionomys glareolus</name>
    <dbReference type="NCBI Taxonomy" id="447135"/>
    <lineage>
        <taxon>Eukaryota</taxon>
        <taxon>Metazoa</taxon>
        <taxon>Chordata</taxon>
        <taxon>Craniata</taxon>
        <taxon>Vertebrata</taxon>
        <taxon>Euteleostomi</taxon>
        <taxon>Mammalia</taxon>
        <taxon>Eutheria</taxon>
        <taxon>Euarchontoglires</taxon>
        <taxon>Glires</taxon>
        <taxon>Rodentia</taxon>
        <taxon>Myomorpha</taxon>
        <taxon>Muroidea</taxon>
        <taxon>Cricetidae</taxon>
        <taxon>Arvicolinae</taxon>
        <taxon>Myodes</taxon>
    </lineage>
</organism>
<dbReference type="InterPro" id="IPR030379">
    <property type="entry name" value="G_SEPTIN_dom"/>
</dbReference>
<keyword evidence="1" id="KW-0342">GTP-binding</keyword>
<proteinExistence type="inferred from homology"/>
<gene>
    <name evidence="4" type="ORF">U0070_004809</name>
</gene>
<dbReference type="Proteomes" id="UP001488838">
    <property type="component" value="Unassembled WGS sequence"/>
</dbReference>
<feature type="non-terminal residue" evidence="4">
    <location>
        <position position="428"/>
    </location>
</feature>
<keyword evidence="1" id="KW-0547">Nucleotide-binding</keyword>
<dbReference type="EMBL" id="JBBHLL010000062">
    <property type="protein sequence ID" value="KAK7821845.1"/>
    <property type="molecule type" value="Genomic_DNA"/>
</dbReference>
<keyword evidence="5" id="KW-1185">Reference proteome</keyword>
<comment type="similarity">
    <text evidence="1">Belongs to the TRAFAC class TrmE-Era-EngA-EngB-Septin-like GTPase superfamily. Septin GTPase family.</text>
</comment>
<comment type="caution">
    <text evidence="4">The sequence shown here is derived from an EMBL/GenBank/DDBJ whole genome shotgun (WGS) entry which is preliminary data.</text>
</comment>
<feature type="region of interest" description="Disordered" evidence="2">
    <location>
        <begin position="167"/>
        <end position="192"/>
    </location>
</feature>
<feature type="region of interest" description="Disordered" evidence="2">
    <location>
        <begin position="120"/>
        <end position="149"/>
    </location>
</feature>
<dbReference type="PANTHER" id="PTHR18884">
    <property type="entry name" value="SEPTIN"/>
    <property type="match status" value="1"/>
</dbReference>
<dbReference type="InterPro" id="IPR027417">
    <property type="entry name" value="P-loop_NTPase"/>
</dbReference>
<evidence type="ECO:0000313" key="4">
    <source>
        <dbReference type="EMBL" id="KAK7821845.1"/>
    </source>
</evidence>
<evidence type="ECO:0000259" key="3">
    <source>
        <dbReference type="Pfam" id="PF00735"/>
    </source>
</evidence>
<dbReference type="AlphaFoldDB" id="A0AAW0J5C6"/>
<evidence type="ECO:0000313" key="5">
    <source>
        <dbReference type="Proteomes" id="UP001488838"/>
    </source>
</evidence>
<name>A0AAW0J5C6_MYOGA</name>
<accession>A0AAW0J5C6</accession>
<dbReference type="Pfam" id="PF00735">
    <property type="entry name" value="Septin"/>
    <property type="match status" value="1"/>
</dbReference>
<evidence type="ECO:0000256" key="1">
    <source>
        <dbReference type="RuleBase" id="RU004560"/>
    </source>
</evidence>
<dbReference type="GO" id="GO:0005525">
    <property type="term" value="F:GTP binding"/>
    <property type="evidence" value="ECO:0007669"/>
    <property type="project" value="UniProtKB-KW"/>
</dbReference>
<feature type="domain" description="Septin-type G" evidence="3">
    <location>
        <begin position="217"/>
        <end position="320"/>
    </location>
</feature>
<evidence type="ECO:0000256" key="2">
    <source>
        <dbReference type="SAM" id="MobiDB-lite"/>
    </source>
</evidence>
<dbReference type="Gene3D" id="3.40.50.300">
    <property type="entry name" value="P-loop containing nucleotide triphosphate hydrolases"/>
    <property type="match status" value="1"/>
</dbReference>
<reference evidence="4 5" key="1">
    <citation type="journal article" date="2023" name="bioRxiv">
        <title>Conserved and derived expression patterns and positive selection on dental genes reveal complex evolutionary context of ever-growing rodent molars.</title>
        <authorList>
            <person name="Calamari Z.T."/>
            <person name="Song A."/>
            <person name="Cohen E."/>
            <person name="Akter M."/>
            <person name="Roy R.D."/>
            <person name="Hallikas O."/>
            <person name="Christensen M.M."/>
            <person name="Li P."/>
            <person name="Marangoni P."/>
            <person name="Jernvall J."/>
            <person name="Klein O.D."/>
        </authorList>
    </citation>
    <scope>NUCLEOTIDE SEQUENCE [LARGE SCALE GENOMIC DNA]</scope>
    <source>
        <strain evidence="4">V071</strain>
    </source>
</reference>